<comment type="caution">
    <text evidence="1">The sequence shown here is derived from an EMBL/GenBank/DDBJ whole genome shotgun (WGS) entry which is preliminary data.</text>
</comment>
<protein>
    <submittedName>
        <fullName evidence="1">Uncharacterized protein</fullName>
    </submittedName>
</protein>
<dbReference type="Proteomes" id="UP000836387">
    <property type="component" value="Unassembled WGS sequence"/>
</dbReference>
<gene>
    <name evidence="1" type="ORF">CRV2_00018050</name>
</gene>
<evidence type="ECO:0000313" key="2">
    <source>
        <dbReference type="Proteomes" id="UP000836387"/>
    </source>
</evidence>
<sequence length="194" mass="21777">MGHSALAAQFMMHLRYNVAQSLDGFIAPPDESTSWIVPDESIDFDALHASFDYYVMGRRTWDIMRALEPNPCLNKPPGSIIVISRILRQEEHPHIAILREGYIEYIRRLKAKGGKGIWLMGGGWLAAECLEAKLLDGLDVAVMPVLLRDGFKVVDSGLSGWYNLKLQSLEKLDGSGILMAKYRVEYDHEQIASS</sequence>
<evidence type="ECO:0000313" key="1">
    <source>
        <dbReference type="EMBL" id="CAG9948759.1"/>
    </source>
</evidence>
<keyword evidence="2" id="KW-1185">Reference proteome</keyword>
<proteinExistence type="predicted"/>
<accession>A0ACA9U676</accession>
<name>A0ACA9U676_BIOOC</name>
<reference evidence="1" key="1">
    <citation type="submission" date="2020-04" db="EMBL/GenBank/DDBJ databases">
        <authorList>
            <person name="Broberg M."/>
        </authorList>
    </citation>
    <scope>NUCLEOTIDE SEQUENCE</scope>
</reference>
<organism evidence="1 2">
    <name type="scientific">Clonostachys rosea f. rosea IK726</name>
    <dbReference type="NCBI Taxonomy" id="1349383"/>
    <lineage>
        <taxon>Eukaryota</taxon>
        <taxon>Fungi</taxon>
        <taxon>Dikarya</taxon>
        <taxon>Ascomycota</taxon>
        <taxon>Pezizomycotina</taxon>
        <taxon>Sordariomycetes</taxon>
        <taxon>Hypocreomycetidae</taxon>
        <taxon>Hypocreales</taxon>
        <taxon>Bionectriaceae</taxon>
        <taxon>Clonostachys</taxon>
    </lineage>
</organism>
<reference evidence="1" key="2">
    <citation type="submission" date="2021-10" db="EMBL/GenBank/DDBJ databases">
        <authorList>
            <person name="Piombo E."/>
        </authorList>
    </citation>
    <scope>NUCLEOTIDE SEQUENCE</scope>
</reference>
<dbReference type="EMBL" id="CADEHS020000038">
    <property type="protein sequence ID" value="CAG9948759.1"/>
    <property type="molecule type" value="Genomic_DNA"/>
</dbReference>